<name>A0A9D0Z676_9FIRM</name>
<dbReference type="PANTHER" id="PTHR43840">
    <property type="entry name" value="MITOCHONDRIAL METAL TRANSPORTER 1-RELATED"/>
    <property type="match status" value="1"/>
</dbReference>
<evidence type="ECO:0000256" key="3">
    <source>
        <dbReference type="ARBA" id="ARBA00022448"/>
    </source>
</evidence>
<feature type="transmembrane region" description="Helical" evidence="7">
    <location>
        <begin position="97"/>
        <end position="115"/>
    </location>
</feature>
<dbReference type="Pfam" id="PF01545">
    <property type="entry name" value="Cation_efflux"/>
    <property type="match status" value="1"/>
</dbReference>
<dbReference type="Pfam" id="PF16916">
    <property type="entry name" value="ZT_dimer"/>
    <property type="match status" value="1"/>
</dbReference>
<dbReference type="SUPFAM" id="SSF160240">
    <property type="entry name" value="Cation efflux protein cytoplasmic domain-like"/>
    <property type="match status" value="1"/>
</dbReference>
<evidence type="ECO:0000259" key="9">
    <source>
        <dbReference type="Pfam" id="PF16916"/>
    </source>
</evidence>
<dbReference type="PANTHER" id="PTHR43840:SF15">
    <property type="entry name" value="MITOCHONDRIAL METAL TRANSPORTER 1-RELATED"/>
    <property type="match status" value="1"/>
</dbReference>
<reference evidence="10" key="1">
    <citation type="submission" date="2020-10" db="EMBL/GenBank/DDBJ databases">
        <authorList>
            <person name="Gilroy R."/>
        </authorList>
    </citation>
    <scope>NUCLEOTIDE SEQUENCE</scope>
    <source>
        <strain evidence="10">ChiSjej2B20-13462</strain>
    </source>
</reference>
<dbReference type="InterPro" id="IPR027469">
    <property type="entry name" value="Cation_efflux_TMD_sf"/>
</dbReference>
<evidence type="ECO:0000259" key="8">
    <source>
        <dbReference type="Pfam" id="PF01545"/>
    </source>
</evidence>
<dbReference type="Gene3D" id="1.20.1510.10">
    <property type="entry name" value="Cation efflux protein transmembrane domain"/>
    <property type="match status" value="1"/>
</dbReference>
<reference evidence="10" key="2">
    <citation type="journal article" date="2021" name="PeerJ">
        <title>Extensive microbial diversity within the chicken gut microbiome revealed by metagenomics and culture.</title>
        <authorList>
            <person name="Gilroy R."/>
            <person name="Ravi A."/>
            <person name="Getino M."/>
            <person name="Pursley I."/>
            <person name="Horton D.L."/>
            <person name="Alikhan N.F."/>
            <person name="Baker D."/>
            <person name="Gharbi K."/>
            <person name="Hall N."/>
            <person name="Watson M."/>
            <person name="Adriaenssens E.M."/>
            <person name="Foster-Nyarko E."/>
            <person name="Jarju S."/>
            <person name="Secka A."/>
            <person name="Antonio M."/>
            <person name="Oren A."/>
            <person name="Chaudhuri R.R."/>
            <person name="La Ragione R."/>
            <person name="Hildebrand F."/>
            <person name="Pallen M.J."/>
        </authorList>
    </citation>
    <scope>NUCLEOTIDE SEQUENCE</scope>
    <source>
        <strain evidence="10">ChiSjej2B20-13462</strain>
    </source>
</reference>
<organism evidence="10 11">
    <name type="scientific">Candidatus Avoscillospira stercorigallinarum</name>
    <dbReference type="NCBI Taxonomy" id="2840708"/>
    <lineage>
        <taxon>Bacteria</taxon>
        <taxon>Bacillati</taxon>
        <taxon>Bacillota</taxon>
        <taxon>Clostridia</taxon>
        <taxon>Eubacteriales</taxon>
        <taxon>Oscillospiraceae</taxon>
        <taxon>Oscillospiraceae incertae sedis</taxon>
        <taxon>Candidatus Avoscillospira</taxon>
    </lineage>
</organism>
<dbReference type="InterPro" id="IPR002524">
    <property type="entry name" value="Cation_efflux"/>
</dbReference>
<dbReference type="GO" id="GO:0016020">
    <property type="term" value="C:membrane"/>
    <property type="evidence" value="ECO:0007669"/>
    <property type="project" value="UniProtKB-SubCell"/>
</dbReference>
<evidence type="ECO:0000313" key="10">
    <source>
        <dbReference type="EMBL" id="HIQ69962.1"/>
    </source>
</evidence>
<evidence type="ECO:0000313" key="11">
    <source>
        <dbReference type="Proteomes" id="UP000886874"/>
    </source>
</evidence>
<evidence type="ECO:0000256" key="2">
    <source>
        <dbReference type="ARBA" id="ARBA00008114"/>
    </source>
</evidence>
<comment type="similarity">
    <text evidence="2">Belongs to the cation diffusion facilitator (CDF) transporter (TC 2.A.4) family.</text>
</comment>
<dbReference type="Gene3D" id="3.30.70.1350">
    <property type="entry name" value="Cation efflux protein, cytoplasmic domain"/>
    <property type="match status" value="1"/>
</dbReference>
<dbReference type="AlphaFoldDB" id="A0A9D0Z676"/>
<comment type="subcellular location">
    <subcellularLocation>
        <location evidence="1">Membrane</location>
        <topology evidence="1">Multi-pass membrane protein</topology>
    </subcellularLocation>
</comment>
<keyword evidence="5 7" id="KW-1133">Transmembrane helix</keyword>
<dbReference type="InterPro" id="IPR036837">
    <property type="entry name" value="Cation_efflux_CTD_sf"/>
</dbReference>
<evidence type="ECO:0000256" key="6">
    <source>
        <dbReference type="ARBA" id="ARBA00023136"/>
    </source>
</evidence>
<feature type="domain" description="Cation efflux protein cytoplasmic" evidence="9">
    <location>
        <begin position="227"/>
        <end position="303"/>
    </location>
</feature>
<dbReference type="InterPro" id="IPR050291">
    <property type="entry name" value="CDF_Transporter"/>
</dbReference>
<dbReference type="NCBIfam" id="TIGR01297">
    <property type="entry name" value="CDF"/>
    <property type="match status" value="1"/>
</dbReference>
<keyword evidence="4 7" id="KW-0812">Transmembrane</keyword>
<dbReference type="FunFam" id="1.20.1510.10:FF:000006">
    <property type="entry name" value="Divalent cation efflux transporter"/>
    <property type="match status" value="1"/>
</dbReference>
<evidence type="ECO:0000256" key="4">
    <source>
        <dbReference type="ARBA" id="ARBA00022692"/>
    </source>
</evidence>
<dbReference type="SUPFAM" id="SSF161111">
    <property type="entry name" value="Cation efflux protein transmembrane domain-like"/>
    <property type="match status" value="1"/>
</dbReference>
<keyword evidence="3" id="KW-0813">Transport</keyword>
<protein>
    <submittedName>
        <fullName evidence="10">Cation transporter</fullName>
    </submittedName>
</protein>
<dbReference type="InterPro" id="IPR058533">
    <property type="entry name" value="Cation_efflux_TM"/>
</dbReference>
<dbReference type="GO" id="GO:0008324">
    <property type="term" value="F:monoatomic cation transmembrane transporter activity"/>
    <property type="evidence" value="ECO:0007669"/>
    <property type="project" value="InterPro"/>
</dbReference>
<gene>
    <name evidence="10" type="ORF">IAA67_06510</name>
</gene>
<dbReference type="Proteomes" id="UP000886874">
    <property type="component" value="Unassembled WGS sequence"/>
</dbReference>
<dbReference type="EMBL" id="DVFN01000094">
    <property type="protein sequence ID" value="HIQ69962.1"/>
    <property type="molecule type" value="Genomic_DNA"/>
</dbReference>
<evidence type="ECO:0000256" key="7">
    <source>
        <dbReference type="SAM" id="Phobius"/>
    </source>
</evidence>
<evidence type="ECO:0000256" key="1">
    <source>
        <dbReference type="ARBA" id="ARBA00004141"/>
    </source>
</evidence>
<proteinExistence type="inferred from homology"/>
<sequence length="390" mass="42346">MIARIIQLLLRSHRDPEDPVTRTYCGKVSGAIGIGLNLLLFLGKLLAGLISGSVSVMADAVNNLSDASSSVVTLVGFKLSEKPADDGHPYGHARIEYIAGLIVAAMILVIGVELVKSSVKKILNPEPVDFSVLTIAILAASILIKLWMAAFNKKLGRTIHSPTLEATAADSRNDVITTAAVLLAGIVARFTNLHIDGYAGVAVAAFILWSGVGIAKDTIDPLLGAAPDPELVHRIRDKVLAYDKVLGIHDLIVHDYGPGRQFASVHVEMDSKEDPLVCHNIIDDMEREVGRELHVQLVVHYDPLVTDDAELNEMREVVTAAVRALDPQLTLHDFRMVRGPKHTNLIFDLVLPFGSESRQAEIQAAVDRAIGGRDHKYYAVITFDDNAFNQ</sequence>
<comment type="caution">
    <text evidence="10">The sequence shown here is derived from an EMBL/GenBank/DDBJ whole genome shotgun (WGS) entry which is preliminary data.</text>
</comment>
<evidence type="ECO:0000256" key="5">
    <source>
        <dbReference type="ARBA" id="ARBA00022989"/>
    </source>
</evidence>
<dbReference type="InterPro" id="IPR027470">
    <property type="entry name" value="Cation_efflux_CTD"/>
</dbReference>
<feature type="domain" description="Cation efflux protein transmembrane" evidence="8">
    <location>
        <begin position="32"/>
        <end position="223"/>
    </location>
</feature>
<accession>A0A9D0Z676</accession>
<keyword evidence="6 7" id="KW-0472">Membrane</keyword>
<feature type="transmembrane region" description="Helical" evidence="7">
    <location>
        <begin position="127"/>
        <end position="148"/>
    </location>
</feature>
<feature type="transmembrane region" description="Helical" evidence="7">
    <location>
        <begin position="36"/>
        <end position="58"/>
    </location>
</feature>